<protein>
    <submittedName>
        <fullName evidence="6">Group 1 truncated hemoglobin</fullName>
    </submittedName>
</protein>
<dbReference type="GO" id="GO:0046872">
    <property type="term" value="F:metal ion binding"/>
    <property type="evidence" value="ECO:0007669"/>
    <property type="project" value="UniProtKB-KW"/>
</dbReference>
<organism evidence="6 7">
    <name type="scientific">Halolamina litorea</name>
    <dbReference type="NCBI Taxonomy" id="1515593"/>
    <lineage>
        <taxon>Archaea</taxon>
        <taxon>Methanobacteriati</taxon>
        <taxon>Methanobacteriota</taxon>
        <taxon>Stenosarchaea group</taxon>
        <taxon>Halobacteria</taxon>
        <taxon>Halobacteriales</taxon>
        <taxon>Haloferacaceae</taxon>
    </lineage>
</organism>
<dbReference type="RefSeq" id="WP_267647996.1">
    <property type="nucleotide sequence ID" value="NZ_JANHGR010000003.1"/>
</dbReference>
<evidence type="ECO:0000256" key="1">
    <source>
        <dbReference type="ARBA" id="ARBA00009660"/>
    </source>
</evidence>
<proteinExistence type="inferred from homology"/>
<dbReference type="PIRSF" id="PIRSF002030">
    <property type="entry name" value="Globin_Protozoa/Cyanobacteria"/>
    <property type="match status" value="1"/>
</dbReference>
<evidence type="ECO:0000256" key="3">
    <source>
        <dbReference type="ARBA" id="ARBA00022617"/>
    </source>
</evidence>
<keyword evidence="5" id="KW-0408">Iron</keyword>
<dbReference type="InterPro" id="IPR016339">
    <property type="entry name" value="Hemoglobin_trunc_I"/>
</dbReference>
<dbReference type="InterPro" id="IPR001486">
    <property type="entry name" value="Hemoglobin_trunc"/>
</dbReference>
<dbReference type="Proteomes" id="UP001597139">
    <property type="component" value="Unassembled WGS sequence"/>
</dbReference>
<dbReference type="AlphaFoldDB" id="A0ABD6BUT3"/>
<dbReference type="EMBL" id="JBHUCZ010000012">
    <property type="protein sequence ID" value="MFD1568496.1"/>
    <property type="molecule type" value="Genomic_DNA"/>
</dbReference>
<name>A0ABD6BUT3_9EURY</name>
<sequence>MMSETIYSQIGGRDAVEQVVDDFYDRVLADDQLADFFEGMDMAELRAHQVQFISAVAGGPVDYGGADMREAHDHLDISGSEFDLVGEYLEQALVDAGVDDENVSAIMSEVAALKPPIIGN</sequence>
<dbReference type="Gene3D" id="1.10.490.10">
    <property type="entry name" value="Globins"/>
    <property type="match status" value="1"/>
</dbReference>
<dbReference type="InterPro" id="IPR012292">
    <property type="entry name" value="Globin/Proto"/>
</dbReference>
<evidence type="ECO:0000256" key="2">
    <source>
        <dbReference type="ARBA" id="ARBA00022448"/>
    </source>
</evidence>
<gene>
    <name evidence="6" type="ORF">ACFSAU_13450</name>
</gene>
<dbReference type="InterPro" id="IPR009050">
    <property type="entry name" value="Globin-like_sf"/>
</dbReference>
<dbReference type="CDD" id="cd00454">
    <property type="entry name" value="TrHb1_N"/>
    <property type="match status" value="1"/>
</dbReference>
<evidence type="ECO:0000256" key="4">
    <source>
        <dbReference type="ARBA" id="ARBA00022723"/>
    </source>
</evidence>
<keyword evidence="7" id="KW-1185">Reference proteome</keyword>
<evidence type="ECO:0000256" key="5">
    <source>
        <dbReference type="ARBA" id="ARBA00023004"/>
    </source>
</evidence>
<keyword evidence="4" id="KW-0479">Metal-binding</keyword>
<keyword evidence="2" id="KW-0813">Transport</keyword>
<evidence type="ECO:0000313" key="7">
    <source>
        <dbReference type="Proteomes" id="UP001597139"/>
    </source>
</evidence>
<comment type="similarity">
    <text evidence="1">Belongs to the truncated hemoglobin family. Group I subfamily.</text>
</comment>
<dbReference type="SUPFAM" id="SSF46458">
    <property type="entry name" value="Globin-like"/>
    <property type="match status" value="1"/>
</dbReference>
<evidence type="ECO:0000313" key="6">
    <source>
        <dbReference type="EMBL" id="MFD1568496.1"/>
    </source>
</evidence>
<accession>A0ABD6BUT3</accession>
<reference evidence="6 7" key="1">
    <citation type="journal article" date="2019" name="Int. J. Syst. Evol. Microbiol.">
        <title>The Global Catalogue of Microorganisms (GCM) 10K type strain sequencing project: providing services to taxonomists for standard genome sequencing and annotation.</title>
        <authorList>
            <consortium name="The Broad Institute Genomics Platform"/>
            <consortium name="The Broad Institute Genome Sequencing Center for Infectious Disease"/>
            <person name="Wu L."/>
            <person name="Ma J."/>
        </authorList>
    </citation>
    <scope>NUCLEOTIDE SEQUENCE [LARGE SCALE GENOMIC DNA]</scope>
    <source>
        <strain evidence="6 7">CGMCC 1.12859</strain>
    </source>
</reference>
<comment type="caution">
    <text evidence="6">The sequence shown here is derived from an EMBL/GenBank/DDBJ whole genome shotgun (WGS) entry which is preliminary data.</text>
</comment>
<keyword evidence="3" id="KW-0349">Heme</keyword>
<dbReference type="Pfam" id="PF01152">
    <property type="entry name" value="Bac_globin"/>
    <property type="match status" value="1"/>
</dbReference>